<comment type="caution">
    <text evidence="10">The sequence shown here is derived from an EMBL/GenBank/DDBJ whole genome shotgun (WGS) entry which is preliminary data.</text>
</comment>
<feature type="repeat" description="PPR" evidence="8">
    <location>
        <begin position="67"/>
        <end position="97"/>
    </location>
</feature>
<dbReference type="PANTHER" id="PTHR24296">
    <property type="entry name" value="CYTOCHROME P450"/>
    <property type="match status" value="1"/>
</dbReference>
<feature type="transmembrane region" description="Helical" evidence="9">
    <location>
        <begin position="448"/>
        <end position="473"/>
    </location>
</feature>
<dbReference type="Gene3D" id="1.10.630.10">
    <property type="entry name" value="Cytochrome P450"/>
    <property type="match status" value="1"/>
</dbReference>
<keyword evidence="4" id="KW-0479">Metal-binding</keyword>
<name>A0ABR0DK05_9LAMI</name>
<evidence type="ECO:0000256" key="5">
    <source>
        <dbReference type="ARBA" id="ARBA00022737"/>
    </source>
</evidence>
<evidence type="ECO:0000256" key="8">
    <source>
        <dbReference type="PROSITE-ProRule" id="PRU00708"/>
    </source>
</evidence>
<accession>A0ABR0DK05</accession>
<organism evidence="10 11">
    <name type="scientific">Penstemon davidsonii</name>
    <dbReference type="NCBI Taxonomy" id="160366"/>
    <lineage>
        <taxon>Eukaryota</taxon>
        <taxon>Viridiplantae</taxon>
        <taxon>Streptophyta</taxon>
        <taxon>Embryophyta</taxon>
        <taxon>Tracheophyta</taxon>
        <taxon>Spermatophyta</taxon>
        <taxon>Magnoliopsida</taxon>
        <taxon>eudicotyledons</taxon>
        <taxon>Gunneridae</taxon>
        <taxon>Pentapetalae</taxon>
        <taxon>asterids</taxon>
        <taxon>lamiids</taxon>
        <taxon>Lamiales</taxon>
        <taxon>Plantaginaceae</taxon>
        <taxon>Cheloneae</taxon>
        <taxon>Penstemon</taxon>
    </lineage>
</organism>
<proteinExistence type="inferred from homology"/>
<feature type="transmembrane region" description="Helical" evidence="9">
    <location>
        <begin position="479"/>
        <end position="498"/>
    </location>
</feature>
<dbReference type="InterPro" id="IPR046848">
    <property type="entry name" value="E_motif"/>
</dbReference>
<evidence type="ECO:0000256" key="6">
    <source>
        <dbReference type="ARBA" id="ARBA00023002"/>
    </source>
</evidence>
<protein>
    <submittedName>
        <fullName evidence="10">Uncharacterized protein</fullName>
    </submittedName>
</protein>
<evidence type="ECO:0000256" key="7">
    <source>
        <dbReference type="ARBA" id="ARBA00023004"/>
    </source>
</evidence>
<dbReference type="EMBL" id="JAYDYQ010001088">
    <property type="protein sequence ID" value="KAK4489502.1"/>
    <property type="molecule type" value="Genomic_DNA"/>
</dbReference>
<evidence type="ECO:0000256" key="3">
    <source>
        <dbReference type="ARBA" id="ARBA00010617"/>
    </source>
</evidence>
<dbReference type="SUPFAM" id="SSF48264">
    <property type="entry name" value="Cytochrome P450"/>
    <property type="match status" value="1"/>
</dbReference>
<dbReference type="PRINTS" id="PR00385">
    <property type="entry name" value="P450"/>
</dbReference>
<evidence type="ECO:0000313" key="11">
    <source>
        <dbReference type="Proteomes" id="UP001291926"/>
    </source>
</evidence>
<gene>
    <name evidence="10" type="ORF">RD792_005311</name>
</gene>
<evidence type="ECO:0000256" key="4">
    <source>
        <dbReference type="ARBA" id="ARBA00022723"/>
    </source>
</evidence>
<dbReference type="InterPro" id="IPR001128">
    <property type="entry name" value="Cyt_P450"/>
</dbReference>
<dbReference type="PRINTS" id="PR00463">
    <property type="entry name" value="EP450I"/>
</dbReference>
<keyword evidence="6" id="KW-0560">Oxidoreductase</keyword>
<dbReference type="CDD" id="cd11064">
    <property type="entry name" value="CYP86A"/>
    <property type="match status" value="1"/>
</dbReference>
<reference evidence="10 11" key="1">
    <citation type="journal article" date="2023" name="bioRxiv">
        <title>Genome report: Whole genome sequence and annotation of Penstemon davidsonii.</title>
        <authorList>
            <person name="Ostevik K.L."/>
            <person name="Alabady M."/>
            <person name="Zhang M."/>
            <person name="Rausher M.D."/>
        </authorList>
    </citation>
    <scope>NUCLEOTIDE SEQUENCE [LARGE SCALE GENOMIC DNA]</scope>
    <source>
        <strain evidence="10">DNT005</strain>
        <tissue evidence="10">Whole leaf</tissue>
    </source>
</reference>
<dbReference type="Proteomes" id="UP001291926">
    <property type="component" value="Unassembled WGS sequence"/>
</dbReference>
<comment type="cofactor">
    <cofactor evidence="1">
        <name>heme</name>
        <dbReference type="ChEBI" id="CHEBI:30413"/>
    </cofactor>
</comment>
<keyword evidence="9" id="KW-1133">Transmembrane helix</keyword>
<evidence type="ECO:0000256" key="2">
    <source>
        <dbReference type="ARBA" id="ARBA00004167"/>
    </source>
</evidence>
<comment type="similarity">
    <text evidence="3">Belongs to the cytochrome P450 family.</text>
</comment>
<dbReference type="Pfam" id="PF01535">
    <property type="entry name" value="PPR"/>
    <property type="match status" value="4"/>
</dbReference>
<dbReference type="Gene3D" id="1.25.40.10">
    <property type="entry name" value="Tetratricopeptide repeat domain"/>
    <property type="match status" value="3"/>
</dbReference>
<keyword evidence="9" id="KW-0812">Transmembrane</keyword>
<feature type="repeat" description="PPR" evidence="8">
    <location>
        <begin position="236"/>
        <end position="270"/>
    </location>
</feature>
<keyword evidence="11" id="KW-1185">Reference proteome</keyword>
<keyword evidence="5" id="KW-0677">Repeat</keyword>
<dbReference type="Pfam" id="PF13041">
    <property type="entry name" value="PPR_2"/>
    <property type="match status" value="1"/>
</dbReference>
<evidence type="ECO:0000256" key="9">
    <source>
        <dbReference type="SAM" id="Phobius"/>
    </source>
</evidence>
<comment type="subcellular location">
    <subcellularLocation>
        <location evidence="2">Membrane</location>
        <topology evidence="2">Single-pass membrane protein</topology>
    </subcellularLocation>
</comment>
<dbReference type="InterPro" id="IPR011990">
    <property type="entry name" value="TPR-like_helical_dom_sf"/>
</dbReference>
<dbReference type="PROSITE" id="PS51375">
    <property type="entry name" value="PPR"/>
    <property type="match status" value="4"/>
</dbReference>
<dbReference type="InterPro" id="IPR036396">
    <property type="entry name" value="Cyt_P450_sf"/>
</dbReference>
<dbReference type="InterPro" id="IPR002885">
    <property type="entry name" value="PPR_rpt"/>
</dbReference>
<sequence>MIRANATKIKDPFSCQCLVLYKELLCNDLIPDSITFPFLLKECSKRVDGMTGRSIHTHVVMFGYEGDVYVQNALISLYSECGVLTDARRVFDKMSNRDAVSWNSIIVGCLRGGELDIGLGLFRKMNERKNIITWNSVITGLVQGGRAKEALEVFHEMQVSNNNKNMVHPDKITVASALSACASLGAIDHGRWVHSYLNRSGIECDMVIGTALVDMYGKCGCIEKAFEVFKGMPDKDVLAWTAMISVLALHGYGNEAFELFQEMEAVGVRPNAVTFVGLLSACAHSGLVGKGRWCFDIMRRIHLIQPQVQHYACMVDILSRAGFFTEAEELIRSMPMRPDVFVWGALLGGCQLHGNVKLGEKVAQNLIELEPHNHAFYMNLCDLYAKASRFYELKRLRSLLKDLEIRKSVPGCSMIAVDGVVYEFSVNRSPEMLMEALKSVLMTTSQEMGFLVLGLVVVSLFIGSLATGCYILTLFALPLYLVVGFIVSLLITYVIELISDAGRPPVAGPMMNQLIHFKKLFDYQSTLAKKYRTYRLITDSHSELYTADPLNVEHILKTNFPNYGKGEYNCDIMKDLFGDGIFAVDGDKWRHQRKLASYEFSAKVLRDFSTAVFRSDAAKLALKVYGEALANTEMDLQDLLLKSTMDSMFKVGFGVDLNTLSGSDETSNQFIKAFDDSNETVYWRYVDVLWKLKRFLNIGLEKTLKDNIKVIDNFIYKLIHHKRKKMKNAEGTKEDILSRFLMESEKDKENMTDKYLRDIILSFLIAGKDSSANTLAWFFYMLCKHPLIQEKVAMEVQFAVEVTNHLSFDEFVLKLTEATLDRMQYLHAALTETLRLYPAVPVDGKYSYKNDILPDGHKIMKGDGISYMPYAMGRMTYIWGEDAEEFRPERWLENGVFQAESPFKFTAFQAGPRICLGKEFSYRQMKILAATLVFFFRFKLVDGSKEATYRTMFTLHMDKGLPLHAFCRQK</sequence>
<feature type="repeat" description="PPR" evidence="8">
    <location>
        <begin position="98"/>
        <end position="128"/>
    </location>
</feature>
<dbReference type="InterPro" id="IPR002401">
    <property type="entry name" value="Cyt_P450_E_grp-I"/>
</dbReference>
<keyword evidence="9" id="KW-0472">Membrane</keyword>
<evidence type="ECO:0000256" key="1">
    <source>
        <dbReference type="ARBA" id="ARBA00001971"/>
    </source>
</evidence>
<feature type="repeat" description="PPR" evidence="8">
    <location>
        <begin position="130"/>
        <end position="164"/>
    </location>
</feature>
<dbReference type="Pfam" id="PF00067">
    <property type="entry name" value="p450"/>
    <property type="match status" value="1"/>
</dbReference>
<evidence type="ECO:0000313" key="10">
    <source>
        <dbReference type="EMBL" id="KAK4489502.1"/>
    </source>
</evidence>
<dbReference type="NCBIfam" id="TIGR00756">
    <property type="entry name" value="PPR"/>
    <property type="match status" value="3"/>
</dbReference>
<dbReference type="Pfam" id="PF20431">
    <property type="entry name" value="E_motif"/>
    <property type="match status" value="1"/>
</dbReference>
<keyword evidence="7" id="KW-0408">Iron</keyword>